<dbReference type="InterPro" id="IPR038086">
    <property type="entry name" value="DUF2789_sf"/>
</dbReference>
<dbReference type="RefSeq" id="WP_163133687.1">
    <property type="nucleotide sequence ID" value="NZ_JAYDYW010000009.1"/>
</dbReference>
<dbReference type="InterPro" id="IPR021250">
    <property type="entry name" value="DUF2789"/>
</dbReference>
<proteinExistence type="predicted"/>
<sequence>MESAIHTLSDLFAQLGLDPSINAIAEFVAEHAPIPGEVPLHQADFWTPTQSAFLLEAVEQDADWAELVDQLDVMLR</sequence>
<dbReference type="EMBL" id="JAYDYW010000009">
    <property type="protein sequence ID" value="MEE1674622.1"/>
    <property type="molecule type" value="Genomic_DNA"/>
</dbReference>
<protein>
    <submittedName>
        <fullName evidence="1">DUF2789 domain-containing protein</fullName>
    </submittedName>
</protein>
<name>A0ABU7G5E6_9ALTE</name>
<reference evidence="2" key="1">
    <citation type="submission" date="2023-07" db="EMBL/GenBank/DDBJ databases">
        <title>Draft genome sequence of Agarivorans aestuarii strain ZMCS4, a CAZymes producing bacteria isolated from the marine brown algae Clodostephus spongiosus.</title>
        <authorList>
            <person name="Lorente B."/>
            <person name="Cabral C."/>
            <person name="Frias J."/>
            <person name="Faria J."/>
            <person name="Toubarro D."/>
        </authorList>
    </citation>
    <scope>NUCLEOTIDE SEQUENCE [LARGE SCALE GENOMIC DNA]</scope>
    <source>
        <strain evidence="2">ZMCS4</strain>
    </source>
</reference>
<organism evidence="1 2">
    <name type="scientific">Agarivorans aestuarii</name>
    <dbReference type="NCBI Taxonomy" id="1563703"/>
    <lineage>
        <taxon>Bacteria</taxon>
        <taxon>Pseudomonadati</taxon>
        <taxon>Pseudomonadota</taxon>
        <taxon>Gammaproteobacteria</taxon>
        <taxon>Alteromonadales</taxon>
        <taxon>Alteromonadaceae</taxon>
        <taxon>Agarivorans</taxon>
    </lineage>
</organism>
<reference evidence="1 2" key="2">
    <citation type="submission" date="2023-12" db="EMBL/GenBank/DDBJ databases">
        <authorList>
            <consortium name="Cladostephus spongiosus"/>
            <person name="Lorente B."/>
            <person name="Cabral C."/>
            <person name="Frias J."/>
            <person name="Faria J."/>
            <person name="Toubarro D."/>
        </authorList>
    </citation>
    <scope>NUCLEOTIDE SEQUENCE [LARGE SCALE GENOMIC DNA]</scope>
    <source>
        <strain evidence="1 2">ZMCS4</strain>
    </source>
</reference>
<comment type="caution">
    <text evidence="1">The sequence shown here is derived from an EMBL/GenBank/DDBJ whole genome shotgun (WGS) entry which is preliminary data.</text>
</comment>
<dbReference type="Pfam" id="PF10982">
    <property type="entry name" value="DUF2789"/>
    <property type="match status" value="1"/>
</dbReference>
<evidence type="ECO:0000313" key="2">
    <source>
        <dbReference type="Proteomes" id="UP001310248"/>
    </source>
</evidence>
<accession>A0ABU7G5E6</accession>
<keyword evidence="2" id="KW-1185">Reference proteome</keyword>
<dbReference type="Gene3D" id="1.10.10.1130">
    <property type="entry name" value="Uncharacterised protein PF10982, DUF2789"/>
    <property type="match status" value="1"/>
</dbReference>
<dbReference type="Proteomes" id="UP001310248">
    <property type="component" value="Unassembled WGS sequence"/>
</dbReference>
<evidence type="ECO:0000313" key="1">
    <source>
        <dbReference type="EMBL" id="MEE1674622.1"/>
    </source>
</evidence>
<gene>
    <name evidence="1" type="ORF">SNR37_004065</name>
</gene>